<dbReference type="Proteomes" id="UP000261231">
    <property type="component" value="Unassembled WGS sequence"/>
</dbReference>
<dbReference type="Gene3D" id="1.25.40.10">
    <property type="entry name" value="Tetratricopeptide repeat domain"/>
    <property type="match status" value="1"/>
</dbReference>
<dbReference type="PANTHER" id="PTHR44943">
    <property type="entry name" value="CELLULOSE SYNTHASE OPERON PROTEIN C"/>
    <property type="match status" value="1"/>
</dbReference>
<keyword evidence="2 3" id="KW-0802">TPR repeat</keyword>
<dbReference type="InterPro" id="IPR051685">
    <property type="entry name" value="Ycf3/AcsC/BcsC/TPR_MFPF"/>
</dbReference>
<reference evidence="4 5" key="1">
    <citation type="submission" date="2018-08" db="EMBL/GenBank/DDBJ databases">
        <title>A genome reference for cultivated species of the human gut microbiota.</title>
        <authorList>
            <person name="Zou Y."/>
            <person name="Xue W."/>
            <person name="Luo G."/>
        </authorList>
    </citation>
    <scope>NUCLEOTIDE SEQUENCE [LARGE SCALE GENOMIC DNA]</scope>
    <source>
        <strain evidence="4 5">AM28-39</strain>
    </source>
</reference>
<dbReference type="AlphaFoldDB" id="A0A3E2XQA4"/>
<evidence type="ECO:0000313" key="5">
    <source>
        <dbReference type="Proteomes" id="UP000261231"/>
    </source>
</evidence>
<name>A0A3E2XQA4_9FIRM</name>
<dbReference type="PROSITE" id="PS50293">
    <property type="entry name" value="TPR_REGION"/>
    <property type="match status" value="1"/>
</dbReference>
<evidence type="ECO:0000256" key="1">
    <source>
        <dbReference type="ARBA" id="ARBA00022737"/>
    </source>
</evidence>
<dbReference type="PROSITE" id="PS50005">
    <property type="entry name" value="TPR"/>
    <property type="match status" value="1"/>
</dbReference>
<evidence type="ECO:0000256" key="3">
    <source>
        <dbReference type="PROSITE-ProRule" id="PRU00339"/>
    </source>
</evidence>
<gene>
    <name evidence="4" type="ORF">DW747_02410</name>
</gene>
<dbReference type="EMBL" id="QVFD01000002">
    <property type="protein sequence ID" value="RGC50247.1"/>
    <property type="molecule type" value="Genomic_DNA"/>
</dbReference>
<sequence>MDTEMINDKVSQGIMLISAEKYDAAKLLLEDIIAEAPRTMEAYIHLGNACANLGKYDEAIESFKKALLVDPNYVEAYFSIGSIYVLMNEKVKAIEFYNKAEENGFISWYIVIDPSNWSSTIYFHDVYHNGDSNNTLECTGILFDAVINCKR</sequence>
<protein>
    <submittedName>
        <fullName evidence="4">Tetratricopeptide repeat protein</fullName>
    </submittedName>
</protein>
<evidence type="ECO:0000256" key="2">
    <source>
        <dbReference type="ARBA" id="ARBA00022803"/>
    </source>
</evidence>
<dbReference type="InterPro" id="IPR011990">
    <property type="entry name" value="TPR-like_helical_dom_sf"/>
</dbReference>
<dbReference type="InterPro" id="IPR019734">
    <property type="entry name" value="TPR_rpt"/>
</dbReference>
<dbReference type="SUPFAM" id="SSF48452">
    <property type="entry name" value="TPR-like"/>
    <property type="match status" value="1"/>
</dbReference>
<keyword evidence="1" id="KW-0677">Repeat</keyword>
<keyword evidence="5" id="KW-1185">Reference proteome</keyword>
<proteinExistence type="predicted"/>
<feature type="repeat" description="TPR" evidence="3">
    <location>
        <begin position="40"/>
        <end position="73"/>
    </location>
</feature>
<evidence type="ECO:0000313" key="4">
    <source>
        <dbReference type="EMBL" id="RGC50247.1"/>
    </source>
</evidence>
<organism evidence="4 5">
    <name type="scientific">Coprococcus catus</name>
    <dbReference type="NCBI Taxonomy" id="116085"/>
    <lineage>
        <taxon>Bacteria</taxon>
        <taxon>Bacillati</taxon>
        <taxon>Bacillota</taxon>
        <taxon>Clostridia</taxon>
        <taxon>Lachnospirales</taxon>
        <taxon>Lachnospiraceae</taxon>
        <taxon>Coprococcus</taxon>
    </lineage>
</organism>
<dbReference type="Pfam" id="PF13414">
    <property type="entry name" value="TPR_11"/>
    <property type="match status" value="1"/>
</dbReference>
<accession>A0A3E2XQA4</accession>
<dbReference type="RefSeq" id="WP_117538837.1">
    <property type="nucleotide sequence ID" value="NZ_QVFD01000002.1"/>
</dbReference>
<comment type="caution">
    <text evidence="4">The sequence shown here is derived from an EMBL/GenBank/DDBJ whole genome shotgun (WGS) entry which is preliminary data.</text>
</comment>
<dbReference type="PANTHER" id="PTHR44943:SF8">
    <property type="entry name" value="TPR REPEAT-CONTAINING PROTEIN MJ0263"/>
    <property type="match status" value="1"/>
</dbReference>
<dbReference type="OrthoDB" id="2048996at2"/>
<dbReference type="SMART" id="SM00028">
    <property type="entry name" value="TPR"/>
    <property type="match status" value="2"/>
</dbReference>